<evidence type="ECO:0000313" key="3">
    <source>
        <dbReference type="Proteomes" id="UP001209535"/>
    </source>
</evidence>
<reference evidence="2 3" key="1">
    <citation type="submission" date="2022-10" db="EMBL/GenBank/DDBJ databases">
        <title>Defluviimonas sp. nov., isolated from ocean surface sediments.</title>
        <authorList>
            <person name="He W."/>
            <person name="Wang L."/>
            <person name="Zhang D.-F."/>
        </authorList>
    </citation>
    <scope>NUCLEOTIDE SEQUENCE [LARGE SCALE GENOMIC DNA]</scope>
    <source>
        <strain evidence="2 3">WL0024</strain>
    </source>
</reference>
<name>A0ABT2X8E4_9RHOB</name>
<dbReference type="Proteomes" id="UP001209535">
    <property type="component" value="Unassembled WGS sequence"/>
</dbReference>
<accession>A0ABT2X8E4</accession>
<gene>
    <name evidence="2" type="ORF">OEZ60_19700</name>
</gene>
<protein>
    <submittedName>
        <fullName evidence="2">Uncharacterized protein</fullName>
    </submittedName>
</protein>
<sequence>MNRRIVAGRLPRAVLAAAAAATLAGCGAGRDQCLRAVTEDIRTLDRLIAETEAGRARGYGTARQELPYLEHYRCPGYPRGTGHEAPTCLTTETMTIETPVAFDPAAEDRKLAALKARREALVPRALDQIAECKARYGGA</sequence>
<dbReference type="RefSeq" id="WP_263340016.1">
    <property type="nucleotide sequence ID" value="NZ_JAOVQO010000023.1"/>
</dbReference>
<dbReference type="EMBL" id="JAOVQO010000023">
    <property type="protein sequence ID" value="MCU9850218.1"/>
    <property type="molecule type" value="Genomic_DNA"/>
</dbReference>
<keyword evidence="3" id="KW-1185">Reference proteome</keyword>
<evidence type="ECO:0000256" key="1">
    <source>
        <dbReference type="SAM" id="SignalP"/>
    </source>
</evidence>
<evidence type="ECO:0000313" key="2">
    <source>
        <dbReference type="EMBL" id="MCU9850218.1"/>
    </source>
</evidence>
<proteinExistence type="predicted"/>
<comment type="caution">
    <text evidence="2">The sequence shown here is derived from an EMBL/GenBank/DDBJ whole genome shotgun (WGS) entry which is preliminary data.</text>
</comment>
<feature type="signal peptide" evidence="1">
    <location>
        <begin position="1"/>
        <end position="20"/>
    </location>
</feature>
<organism evidence="2 3">
    <name type="scientific">Albidovulum salinarum</name>
    <dbReference type="NCBI Taxonomy" id="2984153"/>
    <lineage>
        <taxon>Bacteria</taxon>
        <taxon>Pseudomonadati</taxon>
        <taxon>Pseudomonadota</taxon>
        <taxon>Alphaproteobacteria</taxon>
        <taxon>Rhodobacterales</taxon>
        <taxon>Paracoccaceae</taxon>
        <taxon>Albidovulum</taxon>
    </lineage>
</organism>
<dbReference type="PROSITE" id="PS51257">
    <property type="entry name" value="PROKAR_LIPOPROTEIN"/>
    <property type="match status" value="1"/>
</dbReference>
<feature type="chain" id="PRO_5045406385" evidence="1">
    <location>
        <begin position="21"/>
        <end position="139"/>
    </location>
</feature>
<keyword evidence="1" id="KW-0732">Signal</keyword>